<dbReference type="InterPro" id="IPR001647">
    <property type="entry name" value="HTH_TetR"/>
</dbReference>
<accession>A0A0M9DDK7</accession>
<dbReference type="Pfam" id="PF14278">
    <property type="entry name" value="TetR_C_8"/>
    <property type="match status" value="1"/>
</dbReference>
<reference evidence="4 5" key="1">
    <citation type="journal article" date="2015" name="Genome Biol. Evol.">
        <title>Functionally Structured Genomes in Lactobacillus kunkeei Colonizing the Honey Crop and Food Products of Honeybees and Stingless Bees.</title>
        <authorList>
            <person name="Tamarit D."/>
            <person name="Ellegaard K.M."/>
            <person name="Wikander J."/>
            <person name="Olofsson T."/>
            <person name="Vasquez A."/>
            <person name="Andersson S.G."/>
        </authorList>
    </citation>
    <scope>NUCLEOTIDE SEQUENCE [LARGE SCALE GENOMIC DNA]</scope>
    <source>
        <strain evidence="4 5">LAla</strain>
    </source>
</reference>
<dbReference type="PATRIC" id="fig|148814.9.peg.1172"/>
<evidence type="ECO:0000256" key="2">
    <source>
        <dbReference type="PROSITE-ProRule" id="PRU00335"/>
    </source>
</evidence>
<feature type="DNA-binding region" description="H-T-H motif" evidence="2">
    <location>
        <begin position="34"/>
        <end position="53"/>
    </location>
</feature>
<dbReference type="PANTHER" id="PTHR43479">
    <property type="entry name" value="ACREF/ENVCD OPERON REPRESSOR-RELATED"/>
    <property type="match status" value="1"/>
</dbReference>
<evidence type="ECO:0000313" key="4">
    <source>
        <dbReference type="EMBL" id="KOY78743.1"/>
    </source>
</evidence>
<proteinExistence type="predicted"/>
<dbReference type="SUPFAM" id="SSF46689">
    <property type="entry name" value="Homeodomain-like"/>
    <property type="match status" value="1"/>
</dbReference>
<dbReference type="EMBL" id="JXCZ01000036">
    <property type="protein sequence ID" value="KOY78743.1"/>
    <property type="molecule type" value="Genomic_DNA"/>
</dbReference>
<dbReference type="GO" id="GO:0003677">
    <property type="term" value="F:DNA binding"/>
    <property type="evidence" value="ECO:0007669"/>
    <property type="project" value="UniProtKB-UniRule"/>
</dbReference>
<evidence type="ECO:0000313" key="5">
    <source>
        <dbReference type="Proteomes" id="UP000037749"/>
    </source>
</evidence>
<sequence length="205" mass="23420">MGMVKQDRRTIQTKSQITDALIELIHTKGFNNLSVTDLTRTAGIGRGTFYIHYLDKFDLLSKTETRLLNEIQDILNAIVPEELKTFSENSESAPSELVIKTLDYFYQNSKLLSALLCPDGDPYLIGKIKKMFKEVIVESFHSAPSEIEFHPGIPKDYVMEIILDRLMSIVVYWMSKEHPESPSQIAEIIKTTQRTAPQDLINIKK</sequence>
<dbReference type="Gene3D" id="1.10.357.10">
    <property type="entry name" value="Tetracycline Repressor, domain 2"/>
    <property type="match status" value="1"/>
</dbReference>
<evidence type="ECO:0000256" key="1">
    <source>
        <dbReference type="ARBA" id="ARBA00023125"/>
    </source>
</evidence>
<dbReference type="InterPro" id="IPR050624">
    <property type="entry name" value="HTH-type_Tx_Regulator"/>
</dbReference>
<organism evidence="4 5">
    <name type="scientific">Apilactobacillus kunkeei</name>
    <dbReference type="NCBI Taxonomy" id="148814"/>
    <lineage>
        <taxon>Bacteria</taxon>
        <taxon>Bacillati</taxon>
        <taxon>Bacillota</taxon>
        <taxon>Bacilli</taxon>
        <taxon>Lactobacillales</taxon>
        <taxon>Lactobacillaceae</taxon>
        <taxon>Apilactobacillus</taxon>
    </lineage>
</organism>
<dbReference type="PANTHER" id="PTHR43479:SF7">
    <property type="entry name" value="TETR-FAMILY TRANSCRIPTIONAL REGULATOR"/>
    <property type="match status" value="1"/>
</dbReference>
<evidence type="ECO:0000259" key="3">
    <source>
        <dbReference type="PROSITE" id="PS50977"/>
    </source>
</evidence>
<dbReference type="Proteomes" id="UP000037749">
    <property type="component" value="Unassembled WGS sequence"/>
</dbReference>
<dbReference type="InterPro" id="IPR039532">
    <property type="entry name" value="TetR_C_Firmicutes"/>
</dbReference>
<dbReference type="PROSITE" id="PS50977">
    <property type="entry name" value="HTH_TETR_2"/>
    <property type="match status" value="1"/>
</dbReference>
<gene>
    <name evidence="4" type="ORF">RZ72_01430</name>
</gene>
<dbReference type="AlphaFoldDB" id="A0A0M9DDK7"/>
<protein>
    <recommendedName>
        <fullName evidence="3">HTH tetR-type domain-containing protein</fullName>
    </recommendedName>
</protein>
<name>A0A0M9DDK7_9LACO</name>
<dbReference type="Pfam" id="PF00440">
    <property type="entry name" value="TetR_N"/>
    <property type="match status" value="1"/>
</dbReference>
<keyword evidence="1 2" id="KW-0238">DNA-binding</keyword>
<comment type="caution">
    <text evidence="4">The sequence shown here is derived from an EMBL/GenBank/DDBJ whole genome shotgun (WGS) entry which is preliminary data.</text>
</comment>
<dbReference type="PRINTS" id="PR00455">
    <property type="entry name" value="HTHTETR"/>
</dbReference>
<feature type="domain" description="HTH tetR-type" evidence="3">
    <location>
        <begin position="11"/>
        <end position="71"/>
    </location>
</feature>
<dbReference type="InterPro" id="IPR009057">
    <property type="entry name" value="Homeodomain-like_sf"/>
</dbReference>